<accession>A0ACB8TN13</accession>
<evidence type="ECO:0000313" key="2">
    <source>
        <dbReference type="Proteomes" id="UP001055072"/>
    </source>
</evidence>
<name>A0ACB8TN13_9APHY</name>
<organism evidence="1 2">
    <name type="scientific">Irpex rosettiformis</name>
    <dbReference type="NCBI Taxonomy" id="378272"/>
    <lineage>
        <taxon>Eukaryota</taxon>
        <taxon>Fungi</taxon>
        <taxon>Dikarya</taxon>
        <taxon>Basidiomycota</taxon>
        <taxon>Agaricomycotina</taxon>
        <taxon>Agaricomycetes</taxon>
        <taxon>Polyporales</taxon>
        <taxon>Irpicaceae</taxon>
        <taxon>Irpex</taxon>
    </lineage>
</organism>
<protein>
    <submittedName>
        <fullName evidence="1">Uncharacterized protein</fullName>
    </submittedName>
</protein>
<comment type="caution">
    <text evidence="1">The sequence shown here is derived from an EMBL/GenBank/DDBJ whole genome shotgun (WGS) entry which is preliminary data.</text>
</comment>
<proteinExistence type="predicted"/>
<dbReference type="EMBL" id="MU274969">
    <property type="protein sequence ID" value="KAI0083390.1"/>
    <property type="molecule type" value="Genomic_DNA"/>
</dbReference>
<keyword evidence="2" id="KW-1185">Reference proteome</keyword>
<gene>
    <name evidence="1" type="ORF">BDY19DRAFT_701613</name>
</gene>
<evidence type="ECO:0000313" key="1">
    <source>
        <dbReference type="EMBL" id="KAI0083390.1"/>
    </source>
</evidence>
<reference evidence="1" key="1">
    <citation type="journal article" date="2021" name="Environ. Microbiol.">
        <title>Gene family expansions and transcriptome signatures uncover fungal adaptations to wood decay.</title>
        <authorList>
            <person name="Hage H."/>
            <person name="Miyauchi S."/>
            <person name="Viragh M."/>
            <person name="Drula E."/>
            <person name="Min B."/>
            <person name="Chaduli D."/>
            <person name="Navarro D."/>
            <person name="Favel A."/>
            <person name="Norest M."/>
            <person name="Lesage-Meessen L."/>
            <person name="Balint B."/>
            <person name="Merenyi Z."/>
            <person name="de Eugenio L."/>
            <person name="Morin E."/>
            <person name="Martinez A.T."/>
            <person name="Baldrian P."/>
            <person name="Stursova M."/>
            <person name="Martinez M.J."/>
            <person name="Novotny C."/>
            <person name="Magnuson J.K."/>
            <person name="Spatafora J.W."/>
            <person name="Maurice S."/>
            <person name="Pangilinan J."/>
            <person name="Andreopoulos W."/>
            <person name="LaButti K."/>
            <person name="Hundley H."/>
            <person name="Na H."/>
            <person name="Kuo A."/>
            <person name="Barry K."/>
            <person name="Lipzen A."/>
            <person name="Henrissat B."/>
            <person name="Riley R."/>
            <person name="Ahrendt S."/>
            <person name="Nagy L.G."/>
            <person name="Grigoriev I.V."/>
            <person name="Martin F."/>
            <person name="Rosso M.N."/>
        </authorList>
    </citation>
    <scope>NUCLEOTIDE SEQUENCE</scope>
    <source>
        <strain evidence="1">CBS 384.51</strain>
    </source>
</reference>
<dbReference type="Proteomes" id="UP001055072">
    <property type="component" value="Unassembled WGS sequence"/>
</dbReference>
<sequence>MAMSISAASPSSSPAPQSPQSSVDGSNGPSTPVSPSQVQTLSLPPPSEPMTVQSDASAQPNSTTSTAPGQTQKRKPSRRANTAERRATHNAVERARRETLNGRFLDLAALLPNLSQIRRPSKSSIVNSSIAHIHASRRHRLLAARELRLLKLESDALRRELNEWRDRAGLPRIDEPVRGEGFQMIMSGEVEILSAGPIEEEEAGEDEYGDEEGAPAPSYGAHPGTSAMPPMADEPPFAHNVHHGHGHAHHLSGHGLHLQTMIPRGHTNNGIPSPMIVHSPQAVSFENPAMASIYDPPHMGQYFSSSVNDNPNQKWSGMPYGGQQQFTPPQSSHGYNGMYAGQRGYPQQRYAHQQQDNDDASSVGSAGQSPVPAGVGMGMVKRERSGSMGSVGSNGQEMPGVLGGASAMGRRQQQQQQQWPGEEGYGMGMGGMGMGGGSLSGMGMGGRGATAALAVGGGNAFGAMML</sequence>